<comment type="similarity">
    <text evidence="3">Belongs to the FPG family.</text>
</comment>
<evidence type="ECO:0000256" key="14">
    <source>
        <dbReference type="ARBA" id="ARBA00023295"/>
    </source>
</evidence>
<dbReference type="SMART" id="SM00898">
    <property type="entry name" value="Fapy_DNA_glyco"/>
    <property type="match status" value="1"/>
</dbReference>
<dbReference type="FunFam" id="1.10.8.50:FF:000003">
    <property type="entry name" value="Formamidopyrimidine-DNA glycosylase"/>
    <property type="match status" value="1"/>
</dbReference>
<dbReference type="NCBIfam" id="NF002211">
    <property type="entry name" value="PRK01103.1"/>
    <property type="match status" value="1"/>
</dbReference>
<dbReference type="PROSITE" id="PS51066">
    <property type="entry name" value="ZF_FPG_2"/>
    <property type="match status" value="1"/>
</dbReference>
<dbReference type="SUPFAM" id="SSF81624">
    <property type="entry name" value="N-terminal domain of MutM-like DNA repair proteins"/>
    <property type="match status" value="1"/>
</dbReference>
<dbReference type="SMART" id="SM01232">
    <property type="entry name" value="H2TH"/>
    <property type="match status" value="1"/>
</dbReference>
<evidence type="ECO:0000256" key="16">
    <source>
        <dbReference type="PROSITE-ProRule" id="PRU00391"/>
    </source>
</evidence>
<dbReference type="Pfam" id="PF06831">
    <property type="entry name" value="H2TH"/>
    <property type="match status" value="1"/>
</dbReference>
<keyword evidence="9" id="KW-0862">Zinc</keyword>
<dbReference type="CDD" id="cd08966">
    <property type="entry name" value="EcFpg-like_N"/>
    <property type="match status" value="1"/>
</dbReference>
<dbReference type="InterPro" id="IPR015886">
    <property type="entry name" value="H2TH_FPG"/>
</dbReference>
<keyword evidence="5" id="KW-0479">Metal-binding</keyword>
<evidence type="ECO:0000259" key="17">
    <source>
        <dbReference type="PROSITE" id="PS51066"/>
    </source>
</evidence>
<dbReference type="PROSITE" id="PS01242">
    <property type="entry name" value="ZF_FPG_1"/>
    <property type="match status" value="1"/>
</dbReference>
<dbReference type="Gene3D" id="1.10.8.50">
    <property type="match status" value="1"/>
</dbReference>
<keyword evidence="8" id="KW-0378">Hydrolase</keyword>
<evidence type="ECO:0000256" key="11">
    <source>
        <dbReference type="ARBA" id="ARBA00023204"/>
    </source>
</evidence>
<name>A0A1G2BGG1_9BACT</name>
<dbReference type="InterPro" id="IPR010979">
    <property type="entry name" value="Ribosomal_uS13-like_H2TH"/>
</dbReference>
<evidence type="ECO:0000256" key="5">
    <source>
        <dbReference type="ARBA" id="ARBA00022723"/>
    </source>
</evidence>
<dbReference type="GO" id="GO:0006284">
    <property type="term" value="P:base-excision repair"/>
    <property type="evidence" value="ECO:0007669"/>
    <property type="project" value="InterPro"/>
</dbReference>
<evidence type="ECO:0000256" key="7">
    <source>
        <dbReference type="ARBA" id="ARBA00022771"/>
    </source>
</evidence>
<dbReference type="Proteomes" id="UP000176420">
    <property type="component" value="Unassembled WGS sequence"/>
</dbReference>
<evidence type="ECO:0000256" key="2">
    <source>
        <dbReference type="ARBA" id="ARBA00001947"/>
    </source>
</evidence>
<evidence type="ECO:0000313" key="20">
    <source>
        <dbReference type="Proteomes" id="UP000176420"/>
    </source>
</evidence>
<dbReference type="GO" id="GO:0140078">
    <property type="term" value="F:class I DNA-(apurinic or apyrimidinic site) endonuclease activity"/>
    <property type="evidence" value="ECO:0007669"/>
    <property type="project" value="UniProtKB-EC"/>
</dbReference>
<dbReference type="AlphaFoldDB" id="A0A1G2BGG1"/>
<dbReference type="GO" id="GO:0034039">
    <property type="term" value="F:8-oxo-7,8-dihydroguanine DNA N-glycosylase activity"/>
    <property type="evidence" value="ECO:0007669"/>
    <property type="project" value="TreeGrafter"/>
</dbReference>
<sequence>MPELPEVETIVNDLKLKITNKKIAAVDVRLFKIIKSSKADFRQILVNNFFTDIFRRGKFLVFKLAKGKKYLLIHLRMTGQLIYRQKHQIIAGGHSLTRANLKKLPNKHSHVIISFTKGAELFFNDARQFGIMEIVKAENLTKRFSHLGIEPLSKKFTLAVLQKLLQHKTNNIKAFLLNQNYVVGIGNIYADEILFAAQILPSRKSAGLKATEIQKIFRAIKIILKKAIEYRGTTFNDYVDAYGRQGNFIKKLKVYQREKKNCLRCKKGVIQKTRLAGRGTRFCKICQK</sequence>
<dbReference type="Gene3D" id="3.20.190.10">
    <property type="entry name" value="MutM-like, N-terminal"/>
    <property type="match status" value="1"/>
</dbReference>
<evidence type="ECO:0000256" key="6">
    <source>
        <dbReference type="ARBA" id="ARBA00022763"/>
    </source>
</evidence>
<evidence type="ECO:0000256" key="10">
    <source>
        <dbReference type="ARBA" id="ARBA00023125"/>
    </source>
</evidence>
<evidence type="ECO:0000256" key="8">
    <source>
        <dbReference type="ARBA" id="ARBA00022801"/>
    </source>
</evidence>
<dbReference type="InterPro" id="IPR020629">
    <property type="entry name" value="FPG_Glyclase"/>
</dbReference>
<keyword evidence="13" id="KW-0511">Multifunctional enzyme</keyword>
<evidence type="ECO:0000256" key="15">
    <source>
        <dbReference type="ARBA" id="ARBA00044632"/>
    </source>
</evidence>
<comment type="cofactor">
    <cofactor evidence="2">
        <name>Zn(2+)</name>
        <dbReference type="ChEBI" id="CHEBI:29105"/>
    </cofactor>
</comment>
<dbReference type="PANTHER" id="PTHR22993">
    <property type="entry name" value="FORMAMIDOPYRIMIDINE-DNA GLYCOSYLASE"/>
    <property type="match status" value="1"/>
</dbReference>
<feature type="domain" description="FPG-type" evidence="17">
    <location>
        <begin position="253"/>
        <end position="288"/>
    </location>
</feature>
<accession>A0A1G2BGG1</accession>
<dbReference type="SUPFAM" id="SSF46946">
    <property type="entry name" value="S13-like H2TH domain"/>
    <property type="match status" value="1"/>
</dbReference>
<dbReference type="GO" id="GO:0003684">
    <property type="term" value="F:damaged DNA binding"/>
    <property type="evidence" value="ECO:0007669"/>
    <property type="project" value="InterPro"/>
</dbReference>
<evidence type="ECO:0000256" key="13">
    <source>
        <dbReference type="ARBA" id="ARBA00023268"/>
    </source>
</evidence>
<evidence type="ECO:0000256" key="1">
    <source>
        <dbReference type="ARBA" id="ARBA00001668"/>
    </source>
</evidence>
<dbReference type="Pfam" id="PF01149">
    <property type="entry name" value="Fapy_DNA_glyco"/>
    <property type="match status" value="1"/>
</dbReference>
<dbReference type="PROSITE" id="PS51068">
    <property type="entry name" value="FPG_CAT"/>
    <property type="match status" value="1"/>
</dbReference>
<feature type="domain" description="Formamidopyrimidine-DNA glycosylase catalytic" evidence="18">
    <location>
        <begin position="2"/>
        <end position="130"/>
    </location>
</feature>
<evidence type="ECO:0000256" key="4">
    <source>
        <dbReference type="ARBA" id="ARBA00011245"/>
    </source>
</evidence>
<evidence type="ECO:0000256" key="9">
    <source>
        <dbReference type="ARBA" id="ARBA00022833"/>
    </source>
</evidence>
<dbReference type="InterPro" id="IPR000214">
    <property type="entry name" value="Znf_DNA_glyclase/AP_lyase"/>
</dbReference>
<comment type="catalytic activity">
    <reaction evidence="15">
        <text>2'-deoxyribonucleotide-(2'-deoxyribose 5'-phosphate)-2'-deoxyribonucleotide-DNA = a 3'-end 2'-deoxyribonucleotide-(2,3-dehydro-2,3-deoxyribose 5'-phosphate)-DNA + a 5'-end 5'-phospho-2'-deoxyribonucleoside-DNA + H(+)</text>
        <dbReference type="Rhea" id="RHEA:66592"/>
        <dbReference type="Rhea" id="RHEA-COMP:13180"/>
        <dbReference type="Rhea" id="RHEA-COMP:16897"/>
        <dbReference type="Rhea" id="RHEA-COMP:17067"/>
        <dbReference type="ChEBI" id="CHEBI:15378"/>
        <dbReference type="ChEBI" id="CHEBI:136412"/>
        <dbReference type="ChEBI" id="CHEBI:157695"/>
        <dbReference type="ChEBI" id="CHEBI:167181"/>
        <dbReference type="EC" id="4.2.99.18"/>
    </reaction>
</comment>
<dbReference type="SUPFAM" id="SSF57716">
    <property type="entry name" value="Glucocorticoid receptor-like (DNA-binding domain)"/>
    <property type="match status" value="1"/>
</dbReference>
<keyword evidence="11" id="KW-0234">DNA repair</keyword>
<gene>
    <name evidence="19" type="ORF">A2319_03910</name>
</gene>
<evidence type="ECO:0000256" key="3">
    <source>
        <dbReference type="ARBA" id="ARBA00009409"/>
    </source>
</evidence>
<dbReference type="PANTHER" id="PTHR22993:SF9">
    <property type="entry name" value="FORMAMIDOPYRIMIDINE-DNA GLYCOSYLASE"/>
    <property type="match status" value="1"/>
</dbReference>
<dbReference type="InterPro" id="IPR015887">
    <property type="entry name" value="DNA_glyclase_Znf_dom_DNA_BS"/>
</dbReference>
<keyword evidence="10" id="KW-0238">DNA-binding</keyword>
<keyword evidence="14" id="KW-0326">Glycosidase</keyword>
<evidence type="ECO:0000256" key="12">
    <source>
        <dbReference type="ARBA" id="ARBA00023239"/>
    </source>
</evidence>
<dbReference type="GO" id="GO:0008270">
    <property type="term" value="F:zinc ion binding"/>
    <property type="evidence" value="ECO:0007669"/>
    <property type="project" value="UniProtKB-KW"/>
</dbReference>
<keyword evidence="7 16" id="KW-0863">Zinc-finger</keyword>
<organism evidence="19 20">
    <name type="scientific">Candidatus Kerfeldbacteria bacterium RIFOXYB2_FULL_38_14</name>
    <dbReference type="NCBI Taxonomy" id="1798547"/>
    <lineage>
        <taxon>Bacteria</taxon>
        <taxon>Candidatus Kerfeldiibacteriota</taxon>
    </lineage>
</organism>
<dbReference type="EMBL" id="MHKI01000003">
    <property type="protein sequence ID" value="OGY88303.1"/>
    <property type="molecule type" value="Genomic_DNA"/>
</dbReference>
<proteinExistence type="inferred from homology"/>
<dbReference type="NCBIfam" id="TIGR00577">
    <property type="entry name" value="fpg"/>
    <property type="match status" value="1"/>
</dbReference>
<dbReference type="InterPro" id="IPR035937">
    <property type="entry name" value="FPG_N"/>
</dbReference>
<evidence type="ECO:0000259" key="18">
    <source>
        <dbReference type="PROSITE" id="PS51068"/>
    </source>
</evidence>
<evidence type="ECO:0000313" key="19">
    <source>
        <dbReference type="EMBL" id="OGY88303.1"/>
    </source>
</evidence>
<keyword evidence="6" id="KW-0227">DNA damage</keyword>
<reference evidence="19 20" key="1">
    <citation type="journal article" date="2016" name="Nat. Commun.">
        <title>Thousands of microbial genomes shed light on interconnected biogeochemical processes in an aquifer system.</title>
        <authorList>
            <person name="Anantharaman K."/>
            <person name="Brown C.T."/>
            <person name="Hug L.A."/>
            <person name="Sharon I."/>
            <person name="Castelle C.J."/>
            <person name="Probst A.J."/>
            <person name="Thomas B.C."/>
            <person name="Singh A."/>
            <person name="Wilkins M.J."/>
            <person name="Karaoz U."/>
            <person name="Brodie E.L."/>
            <person name="Williams K.H."/>
            <person name="Hubbard S.S."/>
            <person name="Banfield J.F."/>
        </authorList>
    </citation>
    <scope>NUCLEOTIDE SEQUENCE [LARGE SCALE GENOMIC DNA]</scope>
</reference>
<protein>
    <submittedName>
        <fullName evidence="19">DNA-formamidopyrimidine glycosylase</fullName>
    </submittedName>
</protein>
<comment type="catalytic activity">
    <reaction evidence="1">
        <text>Hydrolysis of DNA containing ring-opened 7-methylguanine residues, releasing 2,6-diamino-4-hydroxy-5-(N-methyl)formamidopyrimidine.</text>
        <dbReference type="EC" id="3.2.2.23"/>
    </reaction>
</comment>
<keyword evidence="12" id="KW-0456">Lyase</keyword>
<comment type="caution">
    <text evidence="19">The sequence shown here is derived from an EMBL/GenBank/DDBJ whole genome shotgun (WGS) entry which is preliminary data.</text>
</comment>
<comment type="subunit">
    <text evidence="4">Monomer.</text>
</comment>
<dbReference type="InterPro" id="IPR012319">
    <property type="entry name" value="FPG_cat"/>
</dbReference>